<dbReference type="PANTHER" id="PTHR47219">
    <property type="entry name" value="RAB GTPASE-ACTIVATING PROTEIN 1-LIKE"/>
    <property type="match status" value="1"/>
</dbReference>
<sequence>MNKHFEAHRIRSNTYAYQWFSTLFTFKIPTDIVFRIYDIILSEGLETLLRFSLALIQKNQATILSLEFDDLVHYLKNDLLEPYKDNANQLIKDAFQIQIVSKRLDRLAKDFQVESARANNEAEAIEALKRQNKSLADSIKQLDNNYSDLDKEHTQVASELITAKMDIARIHDENEALHQQSNDLKKALETLPAEVETRVKEEMEILYTKNAALVERNSALEDQLAYMENMIIEIKVKYAESESEREGLRQRLTDLKRLMG</sequence>
<dbReference type="Pfam" id="PF23436">
    <property type="entry name" value="RabGap-TBC_2"/>
    <property type="match status" value="1"/>
</dbReference>
<evidence type="ECO:0000313" key="3">
    <source>
        <dbReference type="EMBL" id="GAA5800416.1"/>
    </source>
</evidence>
<dbReference type="Proteomes" id="UP001476247">
    <property type="component" value="Unassembled WGS sequence"/>
</dbReference>
<evidence type="ECO:0000256" key="1">
    <source>
        <dbReference type="SAM" id="Coils"/>
    </source>
</evidence>
<evidence type="ECO:0000313" key="4">
    <source>
        <dbReference type="Proteomes" id="UP001476247"/>
    </source>
</evidence>
<keyword evidence="1" id="KW-0175">Coiled coil</keyword>
<dbReference type="InterPro" id="IPR000195">
    <property type="entry name" value="Rab-GAP-TBC_dom"/>
</dbReference>
<dbReference type="Gene3D" id="1.20.5.340">
    <property type="match status" value="1"/>
</dbReference>
<comment type="caution">
    <text evidence="3">The sequence shown here is derived from an EMBL/GenBank/DDBJ whole genome shotgun (WGS) entry which is preliminary data.</text>
</comment>
<proteinExistence type="predicted"/>
<dbReference type="SUPFAM" id="SSF47923">
    <property type="entry name" value="Ypt/Rab-GAP domain of gyp1p"/>
    <property type="match status" value="1"/>
</dbReference>
<name>A0ABP9Y083_9FUNG</name>
<organism evidence="3 4">
    <name type="scientific">Helicostylum pulchrum</name>
    <dbReference type="NCBI Taxonomy" id="562976"/>
    <lineage>
        <taxon>Eukaryota</taxon>
        <taxon>Fungi</taxon>
        <taxon>Fungi incertae sedis</taxon>
        <taxon>Mucoromycota</taxon>
        <taxon>Mucoromycotina</taxon>
        <taxon>Mucoromycetes</taxon>
        <taxon>Mucorales</taxon>
        <taxon>Mucorineae</taxon>
        <taxon>Mucoraceae</taxon>
        <taxon>Helicostylum</taxon>
    </lineage>
</organism>
<accession>A0ABP9Y083</accession>
<gene>
    <name evidence="3" type="ORF">HPULCUR_005846</name>
</gene>
<feature type="coiled-coil region" evidence="1">
    <location>
        <begin position="231"/>
        <end position="258"/>
    </location>
</feature>
<dbReference type="EMBL" id="BAABUJ010000015">
    <property type="protein sequence ID" value="GAA5800416.1"/>
    <property type="molecule type" value="Genomic_DNA"/>
</dbReference>
<reference evidence="3 4" key="1">
    <citation type="submission" date="2024-04" db="EMBL/GenBank/DDBJ databases">
        <title>genome sequences of Mucor flavus KT1a and Helicostylum pulchrum KT1b strains isolation_sourced from the surface of a dry-aged beef.</title>
        <authorList>
            <person name="Toyotome T."/>
            <person name="Hosono M."/>
            <person name="Torimaru M."/>
            <person name="Fukuda K."/>
            <person name="Mikami N."/>
        </authorList>
    </citation>
    <scope>NUCLEOTIDE SEQUENCE [LARGE SCALE GENOMIC DNA]</scope>
    <source>
        <strain evidence="3 4">KT1b</strain>
    </source>
</reference>
<dbReference type="Gene3D" id="1.10.472.80">
    <property type="entry name" value="Ypt/Rab-GAP domain of gyp1p, domain 3"/>
    <property type="match status" value="1"/>
</dbReference>
<feature type="coiled-coil region" evidence="1">
    <location>
        <begin position="108"/>
        <end position="187"/>
    </location>
</feature>
<dbReference type="PANTHER" id="PTHR47219:SF9">
    <property type="entry name" value="GTPASE ACTIVATING PROTEIN AND CENTROSOME-ASSOCIATED, ISOFORM B"/>
    <property type="match status" value="1"/>
</dbReference>
<protein>
    <recommendedName>
        <fullName evidence="2">Rab-GAP TBC domain-containing protein</fullName>
    </recommendedName>
</protein>
<keyword evidence="4" id="KW-1185">Reference proteome</keyword>
<dbReference type="InterPro" id="IPR035969">
    <property type="entry name" value="Rab-GAP_TBC_sf"/>
</dbReference>
<dbReference type="InterPro" id="IPR050302">
    <property type="entry name" value="Rab_GAP_TBC_domain"/>
</dbReference>
<feature type="domain" description="Rab-GAP TBC" evidence="2">
    <location>
        <begin position="1"/>
        <end position="44"/>
    </location>
</feature>
<dbReference type="PROSITE" id="PS50086">
    <property type="entry name" value="TBC_RABGAP"/>
    <property type="match status" value="1"/>
</dbReference>
<evidence type="ECO:0000259" key="2">
    <source>
        <dbReference type="PROSITE" id="PS50086"/>
    </source>
</evidence>